<accession>A0A8S5VHV3</accession>
<dbReference type="EMBL" id="BK016267">
    <property type="protein sequence ID" value="DAG06256.1"/>
    <property type="molecule type" value="Genomic_DNA"/>
</dbReference>
<protein>
    <submittedName>
        <fullName evidence="1">Uncharacterized protein</fullName>
    </submittedName>
</protein>
<proteinExistence type="predicted"/>
<organism evidence="1">
    <name type="scientific">Siphoviridae sp. ct3z32</name>
    <dbReference type="NCBI Taxonomy" id="2825327"/>
    <lineage>
        <taxon>Viruses</taxon>
        <taxon>Duplodnaviria</taxon>
        <taxon>Heunggongvirae</taxon>
        <taxon>Uroviricota</taxon>
        <taxon>Caudoviricetes</taxon>
    </lineage>
</organism>
<reference evidence="1" key="1">
    <citation type="journal article" date="2021" name="Proc. Natl. Acad. Sci. U.S.A.">
        <title>A Catalog of Tens of Thousands of Viruses from Human Metagenomes Reveals Hidden Associations with Chronic Diseases.</title>
        <authorList>
            <person name="Tisza M.J."/>
            <person name="Buck C.B."/>
        </authorList>
    </citation>
    <scope>NUCLEOTIDE SEQUENCE</scope>
    <source>
        <strain evidence="1">Ct3z32</strain>
    </source>
</reference>
<evidence type="ECO:0000313" key="1">
    <source>
        <dbReference type="EMBL" id="DAG06256.1"/>
    </source>
</evidence>
<name>A0A8S5VHV3_9CAUD</name>
<sequence length="43" mass="5366">MQKRRFFQVKRQLPFLVIPYYYFKNCFNPSPAEPHFLRESKDV</sequence>